<evidence type="ECO:0000256" key="17">
    <source>
        <dbReference type="ARBA" id="ARBA00022837"/>
    </source>
</evidence>
<evidence type="ECO:0000256" key="3">
    <source>
        <dbReference type="ARBA" id="ARBA00004613"/>
    </source>
</evidence>
<feature type="compositionally biased region" description="Basic and acidic residues" evidence="26">
    <location>
        <begin position="92"/>
        <end position="105"/>
    </location>
</feature>
<keyword evidence="18" id="KW-0391">Immunity</keyword>
<evidence type="ECO:0000256" key="13">
    <source>
        <dbReference type="ARBA" id="ARBA00022703"/>
    </source>
</evidence>
<sequence>TSTMESCTLKDCLKIIIDTFHQYSGQGGDPDALNKKEMKQLLTKEMPHFIKNSKDLQCVPHLFQELDTNQDHDINFKEYAVMIARLAMASHEKMHENAPDKDHHSHGPGLEGK</sequence>
<evidence type="ECO:0000256" key="5">
    <source>
        <dbReference type="ARBA" id="ARBA00022475"/>
    </source>
</evidence>
<dbReference type="Proteomes" id="UP000007648">
    <property type="component" value="Unassembled WGS sequence"/>
</dbReference>
<evidence type="ECO:0000256" key="20">
    <source>
        <dbReference type="ARBA" id="ARBA00023006"/>
    </source>
</evidence>
<dbReference type="GO" id="GO:0005886">
    <property type="term" value="C:plasma membrane"/>
    <property type="evidence" value="ECO:0007669"/>
    <property type="project" value="UniProtKB-SubCell"/>
</dbReference>
<feature type="region of interest" description="Disordered" evidence="26">
    <location>
        <begin position="92"/>
        <end position="113"/>
    </location>
</feature>
<accession>G3W0M1</accession>
<dbReference type="GO" id="GO:0048306">
    <property type="term" value="F:calcium-dependent protein binding"/>
    <property type="evidence" value="ECO:0007669"/>
    <property type="project" value="TreeGrafter"/>
</dbReference>
<dbReference type="PANTHER" id="PTHR11639:SF79">
    <property type="entry name" value="PROTEIN S100-A9"/>
    <property type="match status" value="1"/>
</dbReference>
<keyword evidence="23" id="KW-0206">Cytoskeleton</keyword>
<evidence type="ECO:0000256" key="14">
    <source>
        <dbReference type="ARBA" id="ARBA00022723"/>
    </source>
</evidence>
<keyword evidence="22" id="KW-0395">Inflammatory response</keyword>
<evidence type="ECO:0000256" key="15">
    <source>
        <dbReference type="ARBA" id="ARBA00022737"/>
    </source>
</evidence>
<comment type="subunit">
    <text evidence="24">Homodimer. Preferentially exists as a heterodimer or heterotetramer with S100A8 known as calprotectin (S100A8/A9). S100A9 interacts with ATP2A2. S100A9 interacts with AGER, and with the heterodimeric complex formed by TLR4 and LY96 in the presence of calcium and/or zinc ions. S100A9 binds quinoline-3-carboxamides in the presence of calcium and/or zinc ions. S100A9 interacts with amyloid-beta protein 40. Calprotectin (S100A8/9) interacts with CEACAM3 and tubulin filaments in a calcium-dependent manner. Heterotetrameric calprotectin (S100A8/A9) interacts with ANXA6 and associates with tubulin filaments in activated monocytes. Calprotectin (S100A8/9) interacts with NCF2/P67PHOX, RAC1, RAC2, CYBA and CYBB. Calprotectin (S100A8/9) interacts with NOS2 to form the iNOS-S100A8/A9 transnitrosylase complex; induced by LDL(ox). Calprotectin (S100A8/9) interacts with CD69.</text>
</comment>
<keyword evidence="7" id="KW-0963">Cytoplasm</keyword>
<evidence type="ECO:0000256" key="2">
    <source>
        <dbReference type="ARBA" id="ARBA00004245"/>
    </source>
</evidence>
<keyword evidence="11" id="KW-0597">Phosphoprotein</keyword>
<keyword evidence="5" id="KW-1003">Cell membrane</keyword>
<keyword evidence="29" id="KW-1185">Reference proteome</keyword>
<keyword evidence="12" id="KW-0399">Innate immunity</keyword>
<keyword evidence="21" id="KW-0472">Membrane</keyword>
<name>G3W0M1_SARHA</name>
<gene>
    <name evidence="28" type="primary">LOC100919948</name>
</gene>
<dbReference type="GO" id="GO:0005509">
    <property type="term" value="F:calcium ion binding"/>
    <property type="evidence" value="ECO:0007669"/>
    <property type="project" value="InterPro"/>
</dbReference>
<evidence type="ECO:0000256" key="24">
    <source>
        <dbReference type="ARBA" id="ARBA00046583"/>
    </source>
</evidence>
<dbReference type="PANTHER" id="PTHR11639">
    <property type="entry name" value="S100 CALCIUM-BINDING PROTEIN"/>
    <property type="match status" value="1"/>
</dbReference>
<keyword evidence="17 25" id="KW-0106">Calcium</keyword>
<dbReference type="SMART" id="SM01394">
    <property type="entry name" value="S_100"/>
    <property type="match status" value="1"/>
</dbReference>
<dbReference type="Gene3D" id="1.10.238.10">
    <property type="entry name" value="EF-hand"/>
    <property type="match status" value="1"/>
</dbReference>
<keyword evidence="9" id="KW-0964">Secreted</keyword>
<evidence type="ECO:0000256" key="11">
    <source>
        <dbReference type="ARBA" id="ARBA00022553"/>
    </source>
</evidence>
<evidence type="ECO:0000256" key="4">
    <source>
        <dbReference type="ARBA" id="ARBA00007323"/>
    </source>
</evidence>
<dbReference type="FunCoup" id="G3W0M1">
    <property type="interactions" value="645"/>
</dbReference>
<evidence type="ECO:0000256" key="19">
    <source>
        <dbReference type="ARBA" id="ARBA00022862"/>
    </source>
</evidence>
<dbReference type="GO" id="GO:0006954">
    <property type="term" value="P:inflammatory response"/>
    <property type="evidence" value="ECO:0007669"/>
    <property type="project" value="UniProtKB-KW"/>
</dbReference>
<keyword evidence="10" id="KW-0929">Antimicrobial</keyword>
<keyword evidence="20" id="KW-0072">Autophagy</keyword>
<dbReference type="PROSITE" id="PS50222">
    <property type="entry name" value="EF_HAND_2"/>
    <property type="match status" value="1"/>
</dbReference>
<evidence type="ECO:0000256" key="10">
    <source>
        <dbReference type="ARBA" id="ARBA00022529"/>
    </source>
</evidence>
<dbReference type="HOGENOM" id="CLU_138624_6_0_1"/>
<evidence type="ECO:0000313" key="28">
    <source>
        <dbReference type="Ensembl" id="ENSSHAP00000008976.1"/>
    </source>
</evidence>
<evidence type="ECO:0000256" key="21">
    <source>
        <dbReference type="ARBA" id="ARBA00023136"/>
    </source>
</evidence>
<keyword evidence="16" id="KW-0862">Zinc</keyword>
<dbReference type="GO" id="GO:0005737">
    <property type="term" value="C:cytoplasm"/>
    <property type="evidence" value="ECO:0007669"/>
    <property type="project" value="TreeGrafter"/>
</dbReference>
<dbReference type="eggNOG" id="ENOG502SA01">
    <property type="taxonomic scope" value="Eukaryota"/>
</dbReference>
<dbReference type="GO" id="GO:0006914">
    <property type="term" value="P:autophagy"/>
    <property type="evidence" value="ECO:0007669"/>
    <property type="project" value="UniProtKB-KW"/>
</dbReference>
<evidence type="ECO:0000256" key="7">
    <source>
        <dbReference type="ARBA" id="ARBA00022490"/>
    </source>
</evidence>
<dbReference type="Ensembl" id="ENSSHAT00000009050.2">
    <property type="protein sequence ID" value="ENSSHAP00000008976.1"/>
    <property type="gene ID" value="ENSSHAG00000007774.2"/>
</dbReference>
<dbReference type="GO" id="GO:0006915">
    <property type="term" value="P:apoptotic process"/>
    <property type="evidence" value="ECO:0007669"/>
    <property type="project" value="UniProtKB-KW"/>
</dbReference>
<dbReference type="InterPro" id="IPR001751">
    <property type="entry name" value="S100/CaBP7/8-like_CS"/>
</dbReference>
<dbReference type="AlphaFoldDB" id="G3W0M1"/>
<reference evidence="28" key="2">
    <citation type="submission" date="2025-08" db="UniProtKB">
        <authorList>
            <consortium name="Ensembl"/>
        </authorList>
    </citation>
    <scope>IDENTIFICATION</scope>
</reference>
<dbReference type="InterPro" id="IPR011992">
    <property type="entry name" value="EF-hand-dom_pair"/>
</dbReference>
<evidence type="ECO:0000256" key="9">
    <source>
        <dbReference type="ARBA" id="ARBA00022525"/>
    </source>
</evidence>
<dbReference type="GO" id="GO:0006935">
    <property type="term" value="P:chemotaxis"/>
    <property type="evidence" value="ECO:0007669"/>
    <property type="project" value="UniProtKB-KW"/>
</dbReference>
<keyword evidence="6" id="KW-0488">Methylation</keyword>
<evidence type="ECO:0000256" key="18">
    <source>
        <dbReference type="ARBA" id="ARBA00022859"/>
    </source>
</evidence>
<keyword evidence="13" id="KW-0053">Apoptosis</keyword>
<dbReference type="SUPFAM" id="SSF47473">
    <property type="entry name" value="EF-hand"/>
    <property type="match status" value="1"/>
</dbReference>
<dbReference type="GO" id="GO:0016209">
    <property type="term" value="F:antioxidant activity"/>
    <property type="evidence" value="ECO:0007669"/>
    <property type="project" value="UniProtKB-KW"/>
</dbReference>
<keyword evidence="15" id="KW-0677">Repeat</keyword>
<keyword evidence="14 25" id="KW-0479">Metal-binding</keyword>
<keyword evidence="8" id="KW-0145">Chemotaxis</keyword>
<dbReference type="OMA" id="CSIQTII"/>
<reference evidence="28 29" key="1">
    <citation type="journal article" date="2011" name="Proc. Natl. Acad. Sci. U.S.A.">
        <title>Genetic diversity and population structure of the endangered marsupial Sarcophilus harrisii (Tasmanian devil).</title>
        <authorList>
            <person name="Miller W."/>
            <person name="Hayes V.M."/>
            <person name="Ratan A."/>
            <person name="Petersen D.C."/>
            <person name="Wittekindt N.E."/>
            <person name="Miller J."/>
            <person name="Walenz B."/>
            <person name="Knight J."/>
            <person name="Qi J."/>
            <person name="Zhao F."/>
            <person name="Wang Q."/>
            <person name="Bedoya-Reina O.C."/>
            <person name="Katiyar N."/>
            <person name="Tomsho L.P."/>
            <person name="Kasson L.M."/>
            <person name="Hardie R.A."/>
            <person name="Woodbridge P."/>
            <person name="Tindall E.A."/>
            <person name="Bertelsen M.F."/>
            <person name="Dixon D."/>
            <person name="Pyecroft S."/>
            <person name="Helgen K.M."/>
            <person name="Lesk A.M."/>
            <person name="Pringle T.H."/>
            <person name="Patterson N."/>
            <person name="Zhang Y."/>
            <person name="Kreiss A."/>
            <person name="Woods G.M."/>
            <person name="Jones M.E."/>
            <person name="Schuster S.C."/>
        </authorList>
    </citation>
    <scope>NUCLEOTIDE SEQUENCE [LARGE SCALE GENOMIC DNA]</scope>
</reference>
<comment type="similarity">
    <text evidence="4 25">Belongs to the S-100 family.</text>
</comment>
<dbReference type="GO" id="GO:0043542">
    <property type="term" value="P:endothelial cell migration"/>
    <property type="evidence" value="ECO:0007669"/>
    <property type="project" value="TreeGrafter"/>
</dbReference>
<evidence type="ECO:0000256" key="22">
    <source>
        <dbReference type="ARBA" id="ARBA00023198"/>
    </source>
</evidence>
<protein>
    <recommendedName>
        <fullName evidence="25">Protein S100</fullName>
    </recommendedName>
    <alternativeName>
        <fullName evidence="25">S100 calcium-binding protein</fullName>
    </alternativeName>
</protein>
<evidence type="ECO:0000256" key="25">
    <source>
        <dbReference type="RuleBase" id="RU361184"/>
    </source>
</evidence>
<dbReference type="InterPro" id="IPR002048">
    <property type="entry name" value="EF_hand_dom"/>
</dbReference>
<evidence type="ECO:0000256" key="6">
    <source>
        <dbReference type="ARBA" id="ARBA00022481"/>
    </source>
</evidence>
<reference evidence="28" key="3">
    <citation type="submission" date="2025-09" db="UniProtKB">
        <authorList>
            <consortium name="Ensembl"/>
        </authorList>
    </citation>
    <scope>IDENTIFICATION</scope>
</reference>
<dbReference type="InterPro" id="IPR018247">
    <property type="entry name" value="EF_Hand_1_Ca_BS"/>
</dbReference>
<proteinExistence type="inferred from homology"/>
<dbReference type="InterPro" id="IPR013787">
    <property type="entry name" value="S100_Ca-bd_sub"/>
</dbReference>
<dbReference type="GO" id="GO:0005856">
    <property type="term" value="C:cytoskeleton"/>
    <property type="evidence" value="ECO:0007669"/>
    <property type="project" value="UniProtKB-SubCell"/>
</dbReference>
<dbReference type="GO" id="GO:0070062">
    <property type="term" value="C:extracellular exosome"/>
    <property type="evidence" value="ECO:0007669"/>
    <property type="project" value="TreeGrafter"/>
</dbReference>
<evidence type="ECO:0000256" key="26">
    <source>
        <dbReference type="SAM" id="MobiDB-lite"/>
    </source>
</evidence>
<comment type="subcellular location">
    <subcellularLocation>
        <location evidence="1">Cell membrane</location>
        <topology evidence="1">Peripheral membrane protein</topology>
    </subcellularLocation>
    <subcellularLocation>
        <location evidence="2">Cytoplasm</location>
        <location evidence="2">Cytoskeleton</location>
    </subcellularLocation>
    <subcellularLocation>
        <location evidence="3">Secreted</location>
    </subcellularLocation>
</comment>
<dbReference type="Pfam" id="PF01023">
    <property type="entry name" value="S_100"/>
    <property type="match status" value="1"/>
</dbReference>
<dbReference type="GO" id="GO:0045087">
    <property type="term" value="P:innate immune response"/>
    <property type="evidence" value="ECO:0007669"/>
    <property type="project" value="UniProtKB-KW"/>
</dbReference>
<evidence type="ECO:0000256" key="12">
    <source>
        <dbReference type="ARBA" id="ARBA00022588"/>
    </source>
</evidence>
<evidence type="ECO:0000256" key="1">
    <source>
        <dbReference type="ARBA" id="ARBA00004202"/>
    </source>
</evidence>
<evidence type="ECO:0000256" key="23">
    <source>
        <dbReference type="ARBA" id="ARBA00023212"/>
    </source>
</evidence>
<organism evidence="28 29">
    <name type="scientific">Sarcophilus harrisii</name>
    <name type="common">Tasmanian devil</name>
    <name type="synonym">Sarcophilus laniarius</name>
    <dbReference type="NCBI Taxonomy" id="9305"/>
    <lineage>
        <taxon>Eukaryota</taxon>
        <taxon>Metazoa</taxon>
        <taxon>Chordata</taxon>
        <taxon>Craniata</taxon>
        <taxon>Vertebrata</taxon>
        <taxon>Euteleostomi</taxon>
        <taxon>Mammalia</taxon>
        <taxon>Metatheria</taxon>
        <taxon>Dasyuromorphia</taxon>
        <taxon>Dasyuridae</taxon>
        <taxon>Sarcophilus</taxon>
    </lineage>
</organism>
<dbReference type="PROSITE" id="PS00018">
    <property type="entry name" value="EF_HAND_1"/>
    <property type="match status" value="1"/>
</dbReference>
<dbReference type="PROSITE" id="PS00303">
    <property type="entry name" value="S100_CABP"/>
    <property type="match status" value="1"/>
</dbReference>
<dbReference type="InParanoid" id="G3W0M1"/>
<dbReference type="STRING" id="9305.ENSSHAP00000008976"/>
<evidence type="ECO:0000256" key="16">
    <source>
        <dbReference type="ARBA" id="ARBA00022833"/>
    </source>
</evidence>
<evidence type="ECO:0000256" key="8">
    <source>
        <dbReference type="ARBA" id="ARBA00022500"/>
    </source>
</evidence>
<keyword evidence="19" id="KW-0049">Antioxidant</keyword>
<evidence type="ECO:0000313" key="29">
    <source>
        <dbReference type="Proteomes" id="UP000007648"/>
    </source>
</evidence>
<dbReference type="GeneTree" id="ENSGT00940000162189"/>
<evidence type="ECO:0000259" key="27">
    <source>
        <dbReference type="PROSITE" id="PS50222"/>
    </source>
</evidence>
<feature type="domain" description="EF-hand" evidence="27">
    <location>
        <begin position="54"/>
        <end position="89"/>
    </location>
</feature>